<dbReference type="SUPFAM" id="SSF52518">
    <property type="entry name" value="Thiamin diphosphate-binding fold (THDP-binding)"/>
    <property type="match status" value="2"/>
</dbReference>
<name>A0A258FRQ4_9CAUL</name>
<keyword evidence="9" id="KW-0274">FAD</keyword>
<evidence type="ECO:0000313" key="19">
    <source>
        <dbReference type="Proteomes" id="UP000215595"/>
    </source>
</evidence>
<dbReference type="Proteomes" id="UP000215595">
    <property type="component" value="Unassembled WGS sequence"/>
</dbReference>
<dbReference type="PANTHER" id="PTHR18968:SF142">
    <property type="entry name" value="ACETOLACTATE SYNTHASE"/>
    <property type="match status" value="1"/>
</dbReference>
<dbReference type="Pfam" id="PF00205">
    <property type="entry name" value="TPP_enzyme_M"/>
    <property type="match status" value="1"/>
</dbReference>
<dbReference type="InterPro" id="IPR012001">
    <property type="entry name" value="Thiamin_PyroP_enz_TPP-bd_dom"/>
</dbReference>
<keyword evidence="5 14" id="KW-0028">Amino-acid biosynthesis</keyword>
<keyword evidence="11 14" id="KW-0786">Thiamine pyrophosphate</keyword>
<dbReference type="NCBIfam" id="TIGR00118">
    <property type="entry name" value="acolac_lg"/>
    <property type="match status" value="1"/>
</dbReference>
<comment type="catalytic activity">
    <reaction evidence="13 14">
        <text>2 pyruvate + H(+) = (2S)-2-acetolactate + CO2</text>
        <dbReference type="Rhea" id="RHEA:25249"/>
        <dbReference type="ChEBI" id="CHEBI:15361"/>
        <dbReference type="ChEBI" id="CHEBI:15378"/>
        <dbReference type="ChEBI" id="CHEBI:16526"/>
        <dbReference type="ChEBI" id="CHEBI:58476"/>
        <dbReference type="EC" id="2.2.1.6"/>
    </reaction>
</comment>
<dbReference type="GO" id="GO:0009099">
    <property type="term" value="P:L-valine biosynthetic process"/>
    <property type="evidence" value="ECO:0007669"/>
    <property type="project" value="UniProtKB-UniPathway"/>
</dbReference>
<dbReference type="PROSITE" id="PS00187">
    <property type="entry name" value="TPP_ENZYMES"/>
    <property type="match status" value="1"/>
</dbReference>
<dbReference type="UniPathway" id="UPA00049">
    <property type="reaction ID" value="UER00059"/>
</dbReference>
<dbReference type="Pfam" id="PF02776">
    <property type="entry name" value="TPP_enzyme_N"/>
    <property type="match status" value="1"/>
</dbReference>
<evidence type="ECO:0000256" key="3">
    <source>
        <dbReference type="ARBA" id="ARBA00007812"/>
    </source>
</evidence>
<comment type="pathway">
    <text evidence="2 14">Amino-acid biosynthesis; L-valine biosynthesis; L-valine from pyruvate: step 1/4.</text>
</comment>
<evidence type="ECO:0000256" key="14">
    <source>
        <dbReference type="RuleBase" id="RU003591"/>
    </source>
</evidence>
<evidence type="ECO:0000259" key="16">
    <source>
        <dbReference type="Pfam" id="PF02775"/>
    </source>
</evidence>
<dbReference type="InterPro" id="IPR029061">
    <property type="entry name" value="THDP-binding"/>
</dbReference>
<dbReference type="GO" id="GO:0009097">
    <property type="term" value="P:isoleucine biosynthetic process"/>
    <property type="evidence" value="ECO:0007669"/>
    <property type="project" value="UniProtKB-UniPathway"/>
</dbReference>
<dbReference type="GO" id="GO:0003984">
    <property type="term" value="F:acetolactate synthase activity"/>
    <property type="evidence" value="ECO:0007669"/>
    <property type="project" value="UniProtKB-EC"/>
</dbReference>
<organism evidence="18 19">
    <name type="scientific">Brevundimonas subvibrioides</name>
    <dbReference type="NCBI Taxonomy" id="74313"/>
    <lineage>
        <taxon>Bacteria</taxon>
        <taxon>Pseudomonadati</taxon>
        <taxon>Pseudomonadota</taxon>
        <taxon>Alphaproteobacteria</taxon>
        <taxon>Caulobacterales</taxon>
        <taxon>Caulobacteraceae</taxon>
        <taxon>Brevundimonas</taxon>
    </lineage>
</organism>
<dbReference type="EC" id="2.2.1.6" evidence="4 14"/>
<proteinExistence type="inferred from homology"/>
<evidence type="ECO:0000256" key="13">
    <source>
        <dbReference type="ARBA" id="ARBA00048670"/>
    </source>
</evidence>
<evidence type="ECO:0000256" key="12">
    <source>
        <dbReference type="ARBA" id="ARBA00023304"/>
    </source>
</evidence>
<dbReference type="InterPro" id="IPR000399">
    <property type="entry name" value="TPP-bd_CS"/>
</dbReference>
<evidence type="ECO:0000256" key="7">
    <source>
        <dbReference type="ARBA" id="ARBA00022679"/>
    </source>
</evidence>
<reference evidence="18 19" key="1">
    <citation type="submission" date="2017-03" db="EMBL/GenBank/DDBJ databases">
        <title>Lifting the veil on microbial sulfur biogeochemistry in mining wastewaters.</title>
        <authorList>
            <person name="Kantor R.S."/>
            <person name="Colenbrander Nelson T."/>
            <person name="Marshall S."/>
            <person name="Bennett D."/>
            <person name="Apte S."/>
            <person name="Camacho D."/>
            <person name="Thomas B.C."/>
            <person name="Warren L.A."/>
            <person name="Banfield J.F."/>
        </authorList>
    </citation>
    <scope>NUCLEOTIDE SEQUENCE [LARGE SCALE GENOMIC DNA]</scope>
    <source>
        <strain evidence="18">32-69-9</strain>
    </source>
</reference>
<evidence type="ECO:0000256" key="2">
    <source>
        <dbReference type="ARBA" id="ARBA00005025"/>
    </source>
</evidence>
<dbReference type="UniPathway" id="UPA00047">
    <property type="reaction ID" value="UER00055"/>
</dbReference>
<dbReference type="InterPro" id="IPR012000">
    <property type="entry name" value="Thiamin_PyroP_enz_cen_dom"/>
</dbReference>
<evidence type="ECO:0000259" key="17">
    <source>
        <dbReference type="Pfam" id="PF02776"/>
    </source>
</evidence>
<evidence type="ECO:0000256" key="5">
    <source>
        <dbReference type="ARBA" id="ARBA00022605"/>
    </source>
</evidence>
<evidence type="ECO:0000256" key="11">
    <source>
        <dbReference type="ARBA" id="ARBA00023052"/>
    </source>
</evidence>
<evidence type="ECO:0000313" key="18">
    <source>
        <dbReference type="EMBL" id="OYX35191.1"/>
    </source>
</evidence>
<accession>A0A258FRQ4</accession>
<dbReference type="GO" id="GO:0005948">
    <property type="term" value="C:acetolactate synthase complex"/>
    <property type="evidence" value="ECO:0007669"/>
    <property type="project" value="TreeGrafter"/>
</dbReference>
<dbReference type="FunFam" id="3.40.50.1220:FF:000008">
    <property type="entry name" value="Acetolactate synthase"/>
    <property type="match status" value="1"/>
</dbReference>
<evidence type="ECO:0000256" key="1">
    <source>
        <dbReference type="ARBA" id="ARBA00004974"/>
    </source>
</evidence>
<comment type="caution">
    <text evidence="18">The sequence shown here is derived from an EMBL/GenBank/DDBJ whole genome shotgun (WGS) entry which is preliminary data.</text>
</comment>
<dbReference type="Gene3D" id="3.40.50.970">
    <property type="match status" value="2"/>
</dbReference>
<feature type="domain" description="Thiamine pyrophosphate enzyme N-terminal TPP-binding" evidence="17">
    <location>
        <begin position="17"/>
        <end position="130"/>
    </location>
</feature>
<dbReference type="GO" id="GO:0030976">
    <property type="term" value="F:thiamine pyrophosphate binding"/>
    <property type="evidence" value="ECO:0007669"/>
    <property type="project" value="UniProtKB-UniRule"/>
</dbReference>
<gene>
    <name evidence="18" type="ORF">B7Z01_03225</name>
</gene>
<dbReference type="CDD" id="cd02015">
    <property type="entry name" value="TPP_AHAS"/>
    <property type="match status" value="1"/>
</dbReference>
<comment type="cofactor">
    <cofactor evidence="14">
        <name>thiamine diphosphate</name>
        <dbReference type="ChEBI" id="CHEBI:58937"/>
    </cofactor>
    <text evidence="14">Binds 1 thiamine pyrophosphate per subunit.</text>
</comment>
<evidence type="ECO:0000256" key="9">
    <source>
        <dbReference type="ARBA" id="ARBA00022827"/>
    </source>
</evidence>
<evidence type="ECO:0000256" key="10">
    <source>
        <dbReference type="ARBA" id="ARBA00022842"/>
    </source>
</evidence>
<evidence type="ECO:0000256" key="8">
    <source>
        <dbReference type="ARBA" id="ARBA00022723"/>
    </source>
</evidence>
<evidence type="ECO:0000256" key="6">
    <source>
        <dbReference type="ARBA" id="ARBA00022630"/>
    </source>
</evidence>
<dbReference type="InterPro" id="IPR012846">
    <property type="entry name" value="Acetolactate_synth_lsu"/>
</dbReference>
<comment type="similarity">
    <text evidence="3 14">Belongs to the TPP enzyme family.</text>
</comment>
<keyword evidence="6" id="KW-0285">Flavoprotein</keyword>
<dbReference type="Pfam" id="PF02775">
    <property type="entry name" value="TPP_enzyme_C"/>
    <property type="match status" value="1"/>
</dbReference>
<dbReference type="AlphaFoldDB" id="A0A258FRQ4"/>
<comment type="cofactor">
    <cofactor evidence="14">
        <name>Mg(2+)</name>
        <dbReference type="ChEBI" id="CHEBI:18420"/>
    </cofactor>
    <text evidence="14">Binds 1 Mg(2+) ion per subunit.</text>
</comment>
<dbReference type="SUPFAM" id="SSF52467">
    <property type="entry name" value="DHS-like NAD/FAD-binding domain"/>
    <property type="match status" value="1"/>
</dbReference>
<keyword evidence="7 14" id="KW-0808">Transferase</keyword>
<dbReference type="EMBL" id="NCEB01000005">
    <property type="protein sequence ID" value="OYX35191.1"/>
    <property type="molecule type" value="Genomic_DNA"/>
</dbReference>
<dbReference type="FunFam" id="3.40.50.970:FF:000007">
    <property type="entry name" value="Acetolactate synthase"/>
    <property type="match status" value="1"/>
</dbReference>
<dbReference type="NCBIfam" id="NF006524">
    <property type="entry name" value="PRK08978.1"/>
    <property type="match status" value="1"/>
</dbReference>
<protein>
    <recommendedName>
        <fullName evidence="4 14">Acetolactate synthase</fullName>
        <ecNumber evidence="4 14">2.2.1.6</ecNumber>
    </recommendedName>
</protein>
<dbReference type="PANTHER" id="PTHR18968">
    <property type="entry name" value="THIAMINE PYROPHOSPHATE ENZYMES"/>
    <property type="match status" value="1"/>
</dbReference>
<keyword evidence="8 14" id="KW-0479">Metal-binding</keyword>
<keyword evidence="12 14" id="KW-0100">Branched-chain amino acid biosynthesis</keyword>
<comment type="pathway">
    <text evidence="1 14">Amino-acid biosynthesis; L-isoleucine biosynthesis; L-isoleucine from 2-oxobutanoate: step 1/4.</text>
</comment>
<dbReference type="GO" id="GO:0050660">
    <property type="term" value="F:flavin adenine dinucleotide binding"/>
    <property type="evidence" value="ECO:0007669"/>
    <property type="project" value="InterPro"/>
</dbReference>
<evidence type="ECO:0000256" key="4">
    <source>
        <dbReference type="ARBA" id="ARBA00013145"/>
    </source>
</evidence>
<dbReference type="InterPro" id="IPR029035">
    <property type="entry name" value="DHS-like_NAD/FAD-binding_dom"/>
</dbReference>
<dbReference type="FunFam" id="3.40.50.970:FF:000016">
    <property type="entry name" value="Acetolactate synthase"/>
    <property type="match status" value="1"/>
</dbReference>
<evidence type="ECO:0000259" key="15">
    <source>
        <dbReference type="Pfam" id="PF00205"/>
    </source>
</evidence>
<dbReference type="Gene3D" id="3.40.50.1220">
    <property type="entry name" value="TPP-binding domain"/>
    <property type="match status" value="1"/>
</dbReference>
<sequence length="574" mass="60799">MTAATAFKEAPANPPRSGARLLVSTLERLGVDVVFGYPGGAIMPVYDALTGSSLKHILVRHEQGAAFAADAYARTTGKVGVCMATSGPGATNLVTGIANAMMDSVPMVCITGNVATHLMGTDAFQEIDILGVTLPIVKHSWVVRDPADIPAVIEEAFHVARSGRPGPVLVDLPKDVQVGMASDEYGFHYPNEAEPLDHAAIAAAEQLIRAAERPLIYVGGGVKIAGAVEALRAFAEGTGIPAVSTLNALGSIRTDALGFLGMLGMHGTRAANEAVQESDLLIVLGARFDDRATGKLNAFAPHAKVVHFDIDPAEIGKLRAAHVPVVGDLKSGIEALTGRVTTRPLAIDPWIIRCTSNARRNAFRYDAPGEGVYAPALLNELSKAAGDRFVAACDVGQHQMWVAQHCEFSRPEAHLTSGGLGAMGYGLPAGLGAKMANPGAHVVTVSGDGSFMMNIQELATLRRYGVALKIVLLDNSSLGLVRQWQELFFEENYSEVDLSDNPDFVAVAQAFGIEAFRISRREEVSAGIQRLLDAPGPCLAHVLIDPKENVWPLVPPGKSNAEMMHGDTRFESDI</sequence>
<dbReference type="InterPro" id="IPR045229">
    <property type="entry name" value="TPP_enz"/>
</dbReference>
<keyword evidence="10 14" id="KW-0460">Magnesium</keyword>
<feature type="domain" description="Thiamine pyrophosphate enzyme TPP-binding" evidence="16">
    <location>
        <begin position="394"/>
        <end position="542"/>
    </location>
</feature>
<dbReference type="GO" id="GO:0000287">
    <property type="term" value="F:magnesium ion binding"/>
    <property type="evidence" value="ECO:0007669"/>
    <property type="project" value="UniProtKB-UniRule"/>
</dbReference>
<dbReference type="CDD" id="cd07035">
    <property type="entry name" value="TPP_PYR_POX_like"/>
    <property type="match status" value="1"/>
</dbReference>
<dbReference type="InterPro" id="IPR011766">
    <property type="entry name" value="TPP_enzyme_TPP-bd"/>
</dbReference>
<feature type="domain" description="Thiamine pyrophosphate enzyme central" evidence="15">
    <location>
        <begin position="201"/>
        <end position="336"/>
    </location>
</feature>
<dbReference type="InterPro" id="IPR039368">
    <property type="entry name" value="AHAS_TPP"/>
</dbReference>